<dbReference type="GO" id="GO:0050661">
    <property type="term" value="F:NADP binding"/>
    <property type="evidence" value="ECO:0007669"/>
    <property type="project" value="InterPro"/>
</dbReference>
<comment type="catalytic activity">
    <reaction evidence="9">
        <text>3-dehydro-D-erythronate + ATP = 3-dehydro-4-O-phospho-D-erythronate + ADP + H(+)</text>
        <dbReference type="Rhea" id="RHEA:52556"/>
        <dbReference type="ChEBI" id="CHEBI:15378"/>
        <dbReference type="ChEBI" id="CHEBI:30616"/>
        <dbReference type="ChEBI" id="CHEBI:57958"/>
        <dbReference type="ChEBI" id="CHEBI:136593"/>
        <dbReference type="ChEBI" id="CHEBI:456216"/>
        <dbReference type="EC" id="2.7.1.217"/>
    </reaction>
</comment>
<dbReference type="GO" id="GO:0016616">
    <property type="term" value="F:oxidoreductase activity, acting on the CH-OH group of donors, NAD or NADP as acceptor"/>
    <property type="evidence" value="ECO:0007669"/>
    <property type="project" value="InterPro"/>
</dbReference>
<keyword evidence="5" id="KW-0067">ATP-binding</keyword>
<dbReference type="Proteomes" id="UP000050700">
    <property type="component" value="Unassembled WGS sequence"/>
</dbReference>
<dbReference type="GO" id="GO:0005524">
    <property type="term" value="F:ATP binding"/>
    <property type="evidence" value="ECO:0007669"/>
    <property type="project" value="UniProtKB-KW"/>
</dbReference>
<comment type="caution">
    <text evidence="23">The sequence shown here is derived from an EMBL/GenBank/DDBJ whole genome shotgun (WGS) entry which is preliminary data.</text>
</comment>
<evidence type="ECO:0000259" key="21">
    <source>
        <dbReference type="Pfam" id="PF14833"/>
    </source>
</evidence>
<evidence type="ECO:0000256" key="15">
    <source>
        <dbReference type="ARBA" id="ARBA00039407"/>
    </source>
</evidence>
<keyword evidence="6" id="KW-0560">Oxidoreductase</keyword>
<feature type="domain" description="Four-carbon acid sugar kinase N-terminal" evidence="20">
    <location>
        <begin position="305"/>
        <end position="528"/>
    </location>
</feature>
<reference evidence="23 24" key="1">
    <citation type="submission" date="2014-05" db="EMBL/GenBank/DDBJ databases">
        <title>Methylome analysis of the phasevarions of Haemophilus influenzae.</title>
        <authorList>
            <person name="Atack J.M."/>
            <person name="Fox K.L."/>
            <person name="Power P.M."/>
            <person name="Clark T."/>
            <person name="Jurcisek J."/>
            <person name="Korlach J."/>
            <person name="Bakaletz L.O."/>
            <person name="Jennings M.P."/>
        </authorList>
    </citation>
    <scope>NUCLEOTIDE SEQUENCE [LARGE SCALE GENOMIC DNA]</scope>
    <source>
        <strain evidence="23 24">1209</strain>
    </source>
</reference>
<feature type="domain" description="6-phosphogluconate dehydrogenase NADP-binding" evidence="19">
    <location>
        <begin position="8"/>
        <end position="167"/>
    </location>
</feature>
<dbReference type="SUPFAM" id="SSF48179">
    <property type="entry name" value="6-phosphogluconate dehydrogenase C-terminal domain-like"/>
    <property type="match status" value="1"/>
</dbReference>
<dbReference type="InterPro" id="IPR050006">
    <property type="entry name" value="LtnD"/>
</dbReference>
<evidence type="ECO:0000256" key="14">
    <source>
        <dbReference type="ARBA" id="ARBA00039095"/>
    </source>
</evidence>
<dbReference type="InterPro" id="IPR029154">
    <property type="entry name" value="HIBADH-like_NADP-bd"/>
</dbReference>
<evidence type="ECO:0000256" key="2">
    <source>
        <dbReference type="ARBA" id="ARBA00022679"/>
    </source>
</evidence>
<dbReference type="Gene3D" id="3.40.980.20">
    <property type="entry name" value="Four-carbon acid sugar kinase, nucleotide binding domain"/>
    <property type="match status" value="1"/>
</dbReference>
<evidence type="ECO:0000259" key="19">
    <source>
        <dbReference type="Pfam" id="PF03446"/>
    </source>
</evidence>
<dbReference type="NCBIfam" id="NF043035">
    <property type="entry name" value="OxoTetrKin"/>
    <property type="match status" value="1"/>
</dbReference>
<dbReference type="EMBL" id="JMQP01000002">
    <property type="protein sequence ID" value="KIS34912.1"/>
    <property type="molecule type" value="Genomic_DNA"/>
</dbReference>
<comment type="similarity">
    <text evidence="12">Belongs to the HIBADH-related family. L-threonate dehydrogenase subfamily.</text>
</comment>
<organism evidence="23 24">
    <name type="scientific">Haemophilus influenzae</name>
    <dbReference type="NCBI Taxonomy" id="727"/>
    <lineage>
        <taxon>Bacteria</taxon>
        <taxon>Pseudomonadati</taxon>
        <taxon>Pseudomonadota</taxon>
        <taxon>Gammaproteobacteria</taxon>
        <taxon>Pasteurellales</taxon>
        <taxon>Pasteurellaceae</taxon>
        <taxon>Haemophilus</taxon>
    </lineage>
</organism>
<evidence type="ECO:0000256" key="8">
    <source>
        <dbReference type="ARBA" id="ARBA00035898"/>
    </source>
</evidence>
<dbReference type="GO" id="GO:0016054">
    <property type="term" value="P:organic acid catabolic process"/>
    <property type="evidence" value="ECO:0007669"/>
    <property type="project" value="UniProtKB-ARBA"/>
</dbReference>
<comment type="catalytic activity">
    <reaction evidence="18">
        <text>L-threonate + NAD(+) = 2-dehydro-L-erythronate + NADH + H(+)</text>
        <dbReference type="Rhea" id="RHEA:52548"/>
        <dbReference type="ChEBI" id="CHEBI:15378"/>
        <dbReference type="ChEBI" id="CHEBI:57540"/>
        <dbReference type="ChEBI" id="CHEBI:57561"/>
        <dbReference type="ChEBI" id="CHEBI:57945"/>
        <dbReference type="ChEBI" id="CHEBI:136669"/>
        <dbReference type="EC" id="1.1.1.411"/>
    </reaction>
</comment>
<dbReference type="Pfam" id="PF17042">
    <property type="entry name" value="NBD_C"/>
    <property type="match status" value="1"/>
</dbReference>
<feature type="domain" description="Four-carbon acid sugar kinase nucleotide binding" evidence="22">
    <location>
        <begin position="552"/>
        <end position="708"/>
    </location>
</feature>
<dbReference type="Pfam" id="PF07005">
    <property type="entry name" value="SBD_N"/>
    <property type="match status" value="1"/>
</dbReference>
<keyword evidence="2" id="KW-0808">Transferase</keyword>
<name>A0A158SVL8_HAEIF</name>
<dbReference type="Pfam" id="PF14833">
    <property type="entry name" value="NAD_binding_11"/>
    <property type="match status" value="1"/>
</dbReference>
<dbReference type="InterPro" id="IPR031475">
    <property type="entry name" value="NBD_C"/>
</dbReference>
<dbReference type="InterPro" id="IPR002204">
    <property type="entry name" value="3-OH-isobutyrate_DH-rel_CS"/>
</dbReference>
<evidence type="ECO:0000259" key="22">
    <source>
        <dbReference type="Pfam" id="PF17042"/>
    </source>
</evidence>
<evidence type="ECO:0000256" key="1">
    <source>
        <dbReference type="ARBA" id="ARBA00005715"/>
    </source>
</evidence>
<protein>
    <recommendedName>
        <fullName evidence="16">3-oxo-tetronate kinase</fullName>
        <ecNumber evidence="13">1.1.1.411</ecNumber>
        <ecNumber evidence="14">2.7.1.217</ecNumber>
    </recommendedName>
    <alternativeName>
        <fullName evidence="17">3-dehydrotetronate 4-kinase</fullName>
    </alternativeName>
    <alternativeName>
        <fullName evidence="15">L-threonate dehydrogenase</fullName>
    </alternativeName>
</protein>
<dbReference type="InterPro" id="IPR006115">
    <property type="entry name" value="6PGDH_NADP-bd"/>
</dbReference>
<gene>
    <name evidence="23" type="ORF">NTHI1209_00515</name>
</gene>
<comment type="function">
    <text evidence="10">Catalyzes oxidation of L-threonate to 2-oxo-tetronate. Can use either NAD(+) or NADP(+) as cosubstrate, with a preference for NAD(+).</text>
</comment>
<feature type="domain" description="3-hydroxyisobutyrate dehydrogenase-like NAD-binding" evidence="21">
    <location>
        <begin position="171"/>
        <end position="290"/>
    </location>
</feature>
<evidence type="ECO:0000256" key="7">
    <source>
        <dbReference type="ARBA" id="ARBA00023277"/>
    </source>
</evidence>
<dbReference type="Gene3D" id="3.40.50.720">
    <property type="entry name" value="NAD(P)-binding Rossmann-like Domain"/>
    <property type="match status" value="1"/>
</dbReference>
<evidence type="ECO:0000256" key="3">
    <source>
        <dbReference type="ARBA" id="ARBA00022741"/>
    </source>
</evidence>
<dbReference type="GO" id="GO:0016301">
    <property type="term" value="F:kinase activity"/>
    <property type="evidence" value="ECO:0007669"/>
    <property type="project" value="UniProtKB-KW"/>
</dbReference>
<evidence type="ECO:0000259" key="20">
    <source>
        <dbReference type="Pfam" id="PF07005"/>
    </source>
</evidence>
<dbReference type="PANTHER" id="PTHR43060:SF17">
    <property type="entry name" value="L-THREONATE DEHYDROGENASE"/>
    <property type="match status" value="1"/>
</dbReference>
<dbReference type="InterPro" id="IPR042213">
    <property type="entry name" value="NBD_C_sf"/>
</dbReference>
<evidence type="ECO:0000256" key="5">
    <source>
        <dbReference type="ARBA" id="ARBA00022840"/>
    </source>
</evidence>
<dbReference type="Gene3D" id="1.10.1040.10">
    <property type="entry name" value="N-(1-d-carboxylethyl)-l-norvaline Dehydrogenase, domain 2"/>
    <property type="match status" value="1"/>
</dbReference>
<dbReference type="InterPro" id="IPR050007">
    <property type="entry name" value="OtnK"/>
</dbReference>
<evidence type="ECO:0000256" key="10">
    <source>
        <dbReference type="ARBA" id="ARBA00037062"/>
    </source>
</evidence>
<evidence type="ECO:0000256" key="17">
    <source>
        <dbReference type="ARBA" id="ARBA00041377"/>
    </source>
</evidence>
<evidence type="ECO:0000256" key="16">
    <source>
        <dbReference type="ARBA" id="ARBA00039461"/>
    </source>
</evidence>
<dbReference type="GO" id="GO:0051287">
    <property type="term" value="F:NAD binding"/>
    <property type="evidence" value="ECO:0007669"/>
    <property type="project" value="InterPro"/>
</dbReference>
<dbReference type="SUPFAM" id="SSF142764">
    <property type="entry name" value="YgbK-like"/>
    <property type="match status" value="1"/>
</dbReference>
<sequence>MENQNYSVAVIGLGSMGMGAAVSCINAGLTTYGIDLNPVALEKLKAAGAKAVAANGYDFAHELDAVVILVVNAAQANAVLFGENGIAKKLKAGTAVMVSSTMAAQDAQIISQKLTELGLIMLDAPVSGGAAKALKGEMTVMASGSKQAFELLQPVLDATAAKVYNIGEEIGLGATVKIVHQLLAGVHIAAGAEAMALASKAGIPLDVMYDVVTNAAGNSWMFENRMKHVVEGDYTPLSMVDIFVKDLGLVNDTAKSLHFPLHLASTAYSMFTEASNAGYGKEDDSAVIKIFSGVNLPKKRSVAMLGVIADDFTGASDIASFLVENGLSTVQMNGVPTQSLNSKVDAIVISLKSRSNPVNEAIEQSLRAYQWLKENGCTQFYFKYCSTFDSTAKGNIGPVTDALLDELNEDFTVITPALPVNGRTIFNGYLFVGDVLLSESGMKNHPITPMVDANLMRLMDAQAKGKTGLVAYADVIKGASRVQECFAELKAQGYRYAVVDAVDNSQLEVLAEAVADFKLVTGGSGLGAYMAARLSGGKKGANAFTPTKGKTVVLSGSCSVMTNKQVEKYKEKAPHFQLDVEQAIHNENYIEQLYQWVIANLDSEFAPMVYATVPPDALKAIQHQFGVDQASHAIENTFAKLAAKLKQYGVTNFITAGGETSSIVVQELGFTGFHIGKQIAPGVPWLKAVEEDIFLALKSGNFGKEDFFEYAQGMFL</sequence>
<comment type="function">
    <text evidence="11">Catalyzes the ATP-dependent phosphorylation of 3-oxo-tetronate to 3-oxo-tetronate 4-phosphate.</text>
</comment>
<dbReference type="InterPro" id="IPR037051">
    <property type="entry name" value="4-carb_acid_sugar_kinase_N_sf"/>
</dbReference>
<dbReference type="PANTHER" id="PTHR43060">
    <property type="entry name" value="3-HYDROXYISOBUTYRATE DEHYDROGENASE-LIKE 1, MITOCHONDRIAL-RELATED"/>
    <property type="match status" value="1"/>
</dbReference>
<accession>A0A158SVL8</accession>
<keyword evidence="3" id="KW-0547">Nucleotide-binding</keyword>
<keyword evidence="7" id="KW-0119">Carbohydrate metabolism</keyword>
<evidence type="ECO:0000256" key="11">
    <source>
        <dbReference type="ARBA" id="ARBA00037335"/>
    </source>
</evidence>
<dbReference type="EC" id="1.1.1.411" evidence="13"/>
<comment type="catalytic activity">
    <reaction evidence="8">
        <text>3-dehydro-L-erythronate + ATP = 3-dehydro-4-O-phospho-L-erythronate + ADP + H(+)</text>
        <dbReference type="Rhea" id="RHEA:52552"/>
        <dbReference type="ChEBI" id="CHEBI:15378"/>
        <dbReference type="ChEBI" id="CHEBI:30616"/>
        <dbReference type="ChEBI" id="CHEBI:136592"/>
        <dbReference type="ChEBI" id="CHEBI:136670"/>
        <dbReference type="ChEBI" id="CHEBI:456216"/>
        <dbReference type="EC" id="2.7.1.217"/>
    </reaction>
</comment>
<dbReference type="EC" id="2.7.1.217" evidence="14"/>
<evidence type="ECO:0000313" key="24">
    <source>
        <dbReference type="Proteomes" id="UP000050700"/>
    </source>
</evidence>
<evidence type="ECO:0000256" key="18">
    <source>
        <dbReference type="ARBA" id="ARBA00047312"/>
    </source>
</evidence>
<evidence type="ECO:0000256" key="4">
    <source>
        <dbReference type="ARBA" id="ARBA00022777"/>
    </source>
</evidence>
<evidence type="ECO:0000313" key="23">
    <source>
        <dbReference type="EMBL" id="KIS34912.1"/>
    </source>
</evidence>
<dbReference type="Gene3D" id="3.40.50.10840">
    <property type="entry name" value="Putative sugar-binding, N-terminal domain"/>
    <property type="match status" value="1"/>
</dbReference>
<evidence type="ECO:0000256" key="9">
    <source>
        <dbReference type="ARBA" id="ARBA00036346"/>
    </source>
</evidence>
<keyword evidence="4" id="KW-0418">Kinase</keyword>
<dbReference type="SUPFAM" id="SSF51735">
    <property type="entry name" value="NAD(P)-binding Rossmann-fold domains"/>
    <property type="match status" value="1"/>
</dbReference>
<comment type="similarity">
    <text evidence="1">Belongs to the four-carbon acid sugar kinase family.</text>
</comment>
<evidence type="ECO:0000256" key="12">
    <source>
        <dbReference type="ARBA" id="ARBA00037979"/>
    </source>
</evidence>
<evidence type="ECO:0000256" key="13">
    <source>
        <dbReference type="ARBA" id="ARBA00038870"/>
    </source>
</evidence>
<evidence type="ECO:0000256" key="6">
    <source>
        <dbReference type="ARBA" id="ARBA00023002"/>
    </source>
</evidence>
<dbReference type="InterPro" id="IPR013328">
    <property type="entry name" value="6PGD_dom2"/>
</dbReference>
<dbReference type="InterPro" id="IPR010737">
    <property type="entry name" value="4-carb_acid_sugar_kinase_N"/>
</dbReference>
<dbReference type="InterPro" id="IPR008927">
    <property type="entry name" value="6-PGluconate_DH-like_C_sf"/>
</dbReference>
<proteinExistence type="inferred from homology"/>
<dbReference type="AlphaFoldDB" id="A0A158SVL8"/>
<dbReference type="InterPro" id="IPR036291">
    <property type="entry name" value="NAD(P)-bd_dom_sf"/>
</dbReference>
<dbReference type="NCBIfam" id="NF043037">
    <property type="entry name" value="ThreonDh"/>
    <property type="match status" value="1"/>
</dbReference>
<dbReference type="PATRIC" id="fig|727.582.peg.460"/>
<dbReference type="Pfam" id="PF03446">
    <property type="entry name" value="NAD_binding_2"/>
    <property type="match status" value="1"/>
</dbReference>
<dbReference type="PROSITE" id="PS00895">
    <property type="entry name" value="3_HYDROXYISOBUT_DH"/>
    <property type="match status" value="1"/>
</dbReference>